<comment type="caution">
    <text evidence="1">The sequence shown here is derived from an EMBL/GenBank/DDBJ whole genome shotgun (WGS) entry which is preliminary data.</text>
</comment>
<proteinExistence type="predicted"/>
<name>A0A6L5YY24_9RHOB</name>
<dbReference type="InterPro" id="IPR003737">
    <property type="entry name" value="GlcNAc_PI_deacetylase-related"/>
</dbReference>
<evidence type="ECO:0000313" key="1">
    <source>
        <dbReference type="EMBL" id="MSU88840.1"/>
    </source>
</evidence>
<dbReference type="Gene3D" id="3.40.50.10320">
    <property type="entry name" value="LmbE-like"/>
    <property type="match status" value="1"/>
</dbReference>
<accession>A0A6L5YY24</accession>
<dbReference type="SUPFAM" id="SSF102588">
    <property type="entry name" value="LmbE-like"/>
    <property type="match status" value="1"/>
</dbReference>
<gene>
    <name evidence="1" type="ORF">GE300_04285</name>
</gene>
<dbReference type="Pfam" id="PF02585">
    <property type="entry name" value="PIG-L"/>
    <property type="match status" value="1"/>
</dbReference>
<evidence type="ECO:0000313" key="2">
    <source>
        <dbReference type="Proteomes" id="UP000474957"/>
    </source>
</evidence>
<dbReference type="Proteomes" id="UP000474957">
    <property type="component" value="Unassembled WGS sequence"/>
</dbReference>
<reference evidence="1 2" key="1">
    <citation type="submission" date="2019-10" db="EMBL/GenBank/DDBJ databases">
        <title>Cognatihalovulum marinum gen. nov. sp. nov., a new member of the family Rhodobacteraceae isolated from deep seawater of the Northwest Indian Ocean.</title>
        <authorList>
            <person name="Ruan C."/>
            <person name="Wang J."/>
            <person name="Zheng X."/>
            <person name="Song L."/>
            <person name="Zhu Y."/>
            <person name="Huang Y."/>
            <person name="Lu Z."/>
            <person name="Du W."/>
            <person name="Huang L."/>
            <person name="Dai X."/>
        </authorList>
    </citation>
    <scope>NUCLEOTIDE SEQUENCE [LARGE SCALE GENOMIC DNA]</scope>
    <source>
        <strain evidence="1 2">2CG4</strain>
    </source>
</reference>
<organism evidence="1 2">
    <name type="scientific">Halovulum marinum</name>
    <dbReference type="NCBI Taxonomy" id="2662447"/>
    <lineage>
        <taxon>Bacteria</taxon>
        <taxon>Pseudomonadati</taxon>
        <taxon>Pseudomonadota</taxon>
        <taxon>Alphaproteobacteria</taxon>
        <taxon>Rhodobacterales</taxon>
        <taxon>Paracoccaceae</taxon>
        <taxon>Halovulum</taxon>
    </lineage>
</organism>
<dbReference type="SUPFAM" id="SSF52317">
    <property type="entry name" value="Class I glutamine amidotransferase-like"/>
    <property type="match status" value="1"/>
</dbReference>
<dbReference type="InterPro" id="IPR024078">
    <property type="entry name" value="LmbE-like_dom_sf"/>
</dbReference>
<sequence length="786" mass="84164">MPLTDRARLEDEARHPLIVELWRALQPLQTVVSFMNTGAHPDDETSALLAALAWRDGIDISCACATRGEGGQNDIGTESGAALGVLRTAEMEAACDVLGLRMYWLSEGPGDAIFDFGFSKSGKETLGRWGKDRTLARFVHILRRERPDIICPTFLDVPGQHGHHRAMTEAAHLVMDLAADPAFPGTDLPPWQVKKLFLPAWSGAGQAYDDDLPPPTATLTVPGAGRDPVTGWSFERIGQQSRACHATQAMGKWVPAGTERDWPLHLADDRVDGAGASLSSGLAVKLTDLKDCPHLAEAQARMDAARTAFPDAEAILAEASAALAALRRGTGALTDPQRAAFGHKLTRKAQQLSQLIRLAAGVDVHAVADRDFARPGDAVRVTLETRSGRAEALSVEPILPHGWIADTRGDAITLSVGDTARPGDPYPDSYLPGAPPAPAVSVRITARGQTSETVLPLRPAPVVLPARSAAPSPAAAVLNTATDTRTLALTLTDVAPAGAEPALTLPEGWQAERTETGFRVTAPAVLPEGAYRLTLTLDGQPAQSVRRIAHGHVAPRALATPAVVTVRAVNVALPDARIGYIGGGNDRVDHWLAAIGVDVTALTDAELASEGALAGYDTLLVGIFAMRFRAGLAQAMPRINDWVRAGGTLVTLYHRPWDAWDPDTIPPARLEIGQPSLRWRVTDENARVTVLADHPALNTPNRIGPDDWANWHKERGLYFAKDWDPAYTALLSMHDDGEAPLTGALLAAEIGRGRHIHTALILHHQMERLTPGAFRLMANLVTPRDD</sequence>
<keyword evidence="2" id="KW-1185">Reference proteome</keyword>
<protein>
    <submittedName>
        <fullName evidence="1">PIG-L family deacetylase</fullName>
    </submittedName>
</protein>
<dbReference type="EMBL" id="WIND01000002">
    <property type="protein sequence ID" value="MSU88840.1"/>
    <property type="molecule type" value="Genomic_DNA"/>
</dbReference>
<dbReference type="AlphaFoldDB" id="A0A6L5YY24"/>
<dbReference type="RefSeq" id="WP_154445240.1">
    <property type="nucleotide sequence ID" value="NZ_WIND01000002.1"/>
</dbReference>
<dbReference type="InterPro" id="IPR029062">
    <property type="entry name" value="Class_I_gatase-like"/>
</dbReference>